<dbReference type="SUPFAM" id="SSF52540">
    <property type="entry name" value="P-loop containing nucleoside triphosphate hydrolases"/>
    <property type="match status" value="1"/>
</dbReference>
<dbReference type="EMBL" id="CP003058">
    <property type="protein sequence ID" value="AEQ23633.1"/>
    <property type="molecule type" value="Genomic_DNA"/>
</dbReference>
<comment type="similarity">
    <text evidence="1">Belongs to the ParA family.</text>
</comment>
<keyword evidence="8" id="KW-1185">Reference proteome</keyword>
<evidence type="ECO:0000259" key="6">
    <source>
        <dbReference type="Pfam" id="PF13614"/>
    </source>
</evidence>
<evidence type="ECO:0000256" key="3">
    <source>
        <dbReference type="ARBA" id="ARBA00062323"/>
    </source>
</evidence>
<evidence type="ECO:0000313" key="7">
    <source>
        <dbReference type="EMBL" id="AEQ23633.1"/>
    </source>
</evidence>
<dbReference type="KEGG" id="ain:Acin_2441"/>
<dbReference type="eggNOG" id="COG1192">
    <property type="taxonomic scope" value="Bacteria"/>
</dbReference>
<evidence type="ECO:0000256" key="1">
    <source>
        <dbReference type="ARBA" id="ARBA00006976"/>
    </source>
</evidence>
<evidence type="ECO:0000256" key="2">
    <source>
        <dbReference type="ARBA" id="ARBA00049360"/>
    </source>
</evidence>
<evidence type="ECO:0000256" key="4">
    <source>
        <dbReference type="ARBA" id="ARBA00071824"/>
    </source>
</evidence>
<comment type="subunit">
    <text evidence="3">Dimerizes in the presence of ATP but not ADP; ATP-binding is required for double-stranded (ds)DNA-binding. Interacts with DnaA.</text>
</comment>
<dbReference type="CDD" id="cd02042">
    <property type="entry name" value="ParAB_family"/>
    <property type="match status" value="1"/>
</dbReference>
<keyword evidence="5" id="KW-0175">Coiled coil</keyword>
<dbReference type="FunCoup" id="G4Q7W3">
    <property type="interactions" value="258"/>
</dbReference>
<dbReference type="PATRIC" id="fig|568816.4.peg.2369"/>
<organism evidence="7 8">
    <name type="scientific">Acidaminococcus intestini (strain RyC-MR95)</name>
    <dbReference type="NCBI Taxonomy" id="568816"/>
    <lineage>
        <taxon>Bacteria</taxon>
        <taxon>Bacillati</taxon>
        <taxon>Bacillota</taxon>
        <taxon>Negativicutes</taxon>
        <taxon>Acidaminococcales</taxon>
        <taxon>Acidaminococcaceae</taxon>
        <taxon>Acidaminococcus</taxon>
    </lineage>
</organism>
<comment type="catalytic activity">
    <reaction evidence="2">
        <text>ATP + H2O = ADP + phosphate + H(+)</text>
        <dbReference type="Rhea" id="RHEA:13065"/>
        <dbReference type="ChEBI" id="CHEBI:15377"/>
        <dbReference type="ChEBI" id="CHEBI:15378"/>
        <dbReference type="ChEBI" id="CHEBI:30616"/>
        <dbReference type="ChEBI" id="CHEBI:43474"/>
        <dbReference type="ChEBI" id="CHEBI:456216"/>
    </reaction>
</comment>
<accession>G4Q7W3</accession>
<dbReference type="InterPro" id="IPR050678">
    <property type="entry name" value="DNA_Partitioning_ATPase"/>
</dbReference>
<proteinExistence type="inferred from homology"/>
<name>G4Q7W3_ACIIR</name>
<dbReference type="FunFam" id="3.40.50.300:FF:000285">
    <property type="entry name" value="Sporulation initiation inhibitor Soj"/>
    <property type="match status" value="1"/>
</dbReference>
<dbReference type="InParanoid" id="G4Q7W3"/>
<dbReference type="Pfam" id="PF13614">
    <property type="entry name" value="AAA_31"/>
    <property type="match status" value="1"/>
</dbReference>
<gene>
    <name evidence="7" type="ordered locus">Acin_2441</name>
</gene>
<dbReference type="InterPro" id="IPR027417">
    <property type="entry name" value="P-loop_NTPase"/>
</dbReference>
<dbReference type="InterPro" id="IPR025669">
    <property type="entry name" value="AAA_dom"/>
</dbReference>
<dbReference type="Gene3D" id="3.40.50.300">
    <property type="entry name" value="P-loop containing nucleotide triphosphate hydrolases"/>
    <property type="match status" value="1"/>
</dbReference>
<dbReference type="GeneID" id="92879608"/>
<dbReference type="Proteomes" id="UP000007093">
    <property type="component" value="Chromosome"/>
</dbReference>
<dbReference type="RefSeq" id="WP_014129187.1">
    <property type="nucleotide sequence ID" value="NC_016077.1"/>
</dbReference>
<feature type="coiled-coil region" evidence="5">
    <location>
        <begin position="99"/>
        <end position="126"/>
    </location>
</feature>
<dbReference type="PANTHER" id="PTHR13696:SF52">
    <property type="entry name" value="PARA FAMILY PROTEIN CT_582"/>
    <property type="match status" value="1"/>
</dbReference>
<evidence type="ECO:0000313" key="8">
    <source>
        <dbReference type="Proteomes" id="UP000007093"/>
    </source>
</evidence>
<reference evidence="7 8" key="1">
    <citation type="journal article" date="2011" name="J. Bacteriol.">
        <title>Complete genome sequence of Acidaminococcus intestini RYC-MR95, a Gram-negative bacterium from the phylum Firmicutes.</title>
        <authorList>
            <person name="D'Auria G."/>
            <person name="Galan J.C."/>
            <person name="Rodriguez-Alcayna M."/>
            <person name="Moya A."/>
            <person name="Baquero F."/>
            <person name="Latorre A."/>
        </authorList>
    </citation>
    <scope>NUCLEOTIDE SEQUENCE [LARGE SCALE GENOMIC DNA]</scope>
    <source>
        <strain evidence="7 8">RyC-MR95</strain>
    </source>
</reference>
<dbReference type="PIRSF" id="PIRSF009320">
    <property type="entry name" value="Nuc_binding_HP_1000"/>
    <property type="match status" value="1"/>
</dbReference>
<dbReference type="HOGENOM" id="CLU_037612_1_4_9"/>
<evidence type="ECO:0000256" key="5">
    <source>
        <dbReference type="SAM" id="Coils"/>
    </source>
</evidence>
<dbReference type="AlphaFoldDB" id="G4Q7W3"/>
<dbReference type="STRING" id="568816.Acin_2441"/>
<dbReference type="PANTHER" id="PTHR13696">
    <property type="entry name" value="P-LOOP CONTAINING NUCLEOSIDE TRIPHOSPHATE HYDROLASE"/>
    <property type="match status" value="1"/>
</dbReference>
<sequence length="262" mass="28901">MNKERKNVMTQIIAIANQKGGVGKTTTSINLAACLANTRTRVLLVDLDSQGNATSGLGIDKNTLEKDMYDVLIHGIHMDKVVVETKWKNLSVAPATMNLAGAEIELIEKKNRALSLKKQLDKVKESYDYVLIDCPPSLSLLTINALTAADSVLIPIQCEFYALEGVTQLIQTVDRIRETSNPNLSVEGIVMTMADTRTNLSNDVVTAVHEHFPDLLYKTMIPRSVRLGEAPSYGEPIIAYDPKCKASDAYRALSREVKRRAK</sequence>
<feature type="domain" description="AAA" evidence="6">
    <location>
        <begin position="11"/>
        <end position="185"/>
    </location>
</feature>
<protein>
    <recommendedName>
        <fullName evidence="4">Sporulation initiation inhibitor protein Soj</fullName>
    </recommendedName>
</protein>